<evidence type="ECO:0000313" key="2">
    <source>
        <dbReference type="EMBL" id="KAF0700008.1"/>
    </source>
</evidence>
<evidence type="ECO:0000256" key="1">
    <source>
        <dbReference type="SAM" id="Phobius"/>
    </source>
</evidence>
<accession>A0A485KN90</accession>
<dbReference type="EMBL" id="VJMH01005142">
    <property type="protein sequence ID" value="KAF0700008.1"/>
    <property type="molecule type" value="Genomic_DNA"/>
</dbReference>
<keyword evidence="1" id="KW-0812">Transmembrane</keyword>
<protein>
    <submittedName>
        <fullName evidence="3">Aste57867_9443 protein</fullName>
    </submittedName>
</protein>
<dbReference type="OrthoDB" id="66758at2759"/>
<feature type="transmembrane region" description="Helical" evidence="1">
    <location>
        <begin position="29"/>
        <end position="47"/>
    </location>
</feature>
<reference evidence="2" key="2">
    <citation type="submission" date="2019-06" db="EMBL/GenBank/DDBJ databases">
        <title>Genomics analysis of Aphanomyces spp. identifies a new class of oomycete effector associated with host adaptation.</title>
        <authorList>
            <person name="Gaulin E."/>
        </authorList>
    </citation>
    <scope>NUCLEOTIDE SEQUENCE</scope>
    <source>
        <strain evidence="2">CBS 578.67</strain>
    </source>
</reference>
<dbReference type="EMBL" id="CAADRA010005163">
    <property type="protein sequence ID" value="VFT86323.1"/>
    <property type="molecule type" value="Genomic_DNA"/>
</dbReference>
<feature type="transmembrane region" description="Helical" evidence="1">
    <location>
        <begin position="53"/>
        <end position="76"/>
    </location>
</feature>
<keyword evidence="4" id="KW-1185">Reference proteome</keyword>
<organism evidence="3 4">
    <name type="scientific">Aphanomyces stellatus</name>
    <dbReference type="NCBI Taxonomy" id="120398"/>
    <lineage>
        <taxon>Eukaryota</taxon>
        <taxon>Sar</taxon>
        <taxon>Stramenopiles</taxon>
        <taxon>Oomycota</taxon>
        <taxon>Saprolegniomycetes</taxon>
        <taxon>Saprolegniales</taxon>
        <taxon>Verrucalvaceae</taxon>
        <taxon>Aphanomyces</taxon>
    </lineage>
</organism>
<keyword evidence="1" id="KW-0472">Membrane</keyword>
<keyword evidence="1" id="KW-1133">Transmembrane helix</keyword>
<evidence type="ECO:0000313" key="4">
    <source>
        <dbReference type="Proteomes" id="UP000332933"/>
    </source>
</evidence>
<dbReference type="Proteomes" id="UP000332933">
    <property type="component" value="Unassembled WGS sequence"/>
</dbReference>
<dbReference type="AlphaFoldDB" id="A0A485KN90"/>
<evidence type="ECO:0000313" key="3">
    <source>
        <dbReference type="EMBL" id="VFT86323.1"/>
    </source>
</evidence>
<proteinExistence type="predicted"/>
<reference evidence="3 4" key="1">
    <citation type="submission" date="2019-03" db="EMBL/GenBank/DDBJ databases">
        <authorList>
            <person name="Gaulin E."/>
            <person name="Dumas B."/>
        </authorList>
    </citation>
    <scope>NUCLEOTIDE SEQUENCE [LARGE SCALE GENOMIC DNA]</scope>
    <source>
        <strain evidence="3">CBS 568.67</strain>
    </source>
</reference>
<gene>
    <name evidence="3" type="primary">Aste57867_9443</name>
    <name evidence="2" type="ORF">As57867_009407</name>
    <name evidence="3" type="ORF">ASTE57867_9443</name>
</gene>
<name>A0A485KN90_9STRA</name>
<sequence length="207" mass="22587">MSSPRYAVHPLPTGGVEVVVPACRHISSLAVWTAVHVPIAAAIPFMVTRGAPAQVIVVFAIPIVLALYVYLGWLLWQLRGIERYVVTPTSWTYESGLAGLVMYATFHYDLCAMGQLVVDGTPARFGFEGHLKMGVAFDGKDEIQTFLLALEPFMKGGGMALEHVSSGSPETTRLSSDDVPILDEMFHAMLPMLDLSSRDHAEMLARL</sequence>